<evidence type="ECO:0000313" key="2">
    <source>
        <dbReference type="EMBL" id="KAH0887651.1"/>
    </source>
</evidence>
<comment type="caution">
    <text evidence="2">The sequence shown here is derived from an EMBL/GenBank/DDBJ whole genome shotgun (WGS) entry which is preliminary data.</text>
</comment>
<evidence type="ECO:0000313" key="3">
    <source>
        <dbReference type="Proteomes" id="UP000824890"/>
    </source>
</evidence>
<dbReference type="Proteomes" id="UP000824890">
    <property type="component" value="Unassembled WGS sequence"/>
</dbReference>
<dbReference type="EMBL" id="JAGKQM010000013">
    <property type="protein sequence ID" value="KAH0887651.1"/>
    <property type="molecule type" value="Genomic_DNA"/>
</dbReference>
<name>A0ABQ8A579_BRANA</name>
<feature type="transmembrane region" description="Helical" evidence="1">
    <location>
        <begin position="16"/>
        <end position="34"/>
    </location>
</feature>
<keyword evidence="1" id="KW-0812">Transmembrane</keyword>
<organism evidence="2 3">
    <name type="scientific">Brassica napus</name>
    <name type="common">Rape</name>
    <dbReference type="NCBI Taxonomy" id="3708"/>
    <lineage>
        <taxon>Eukaryota</taxon>
        <taxon>Viridiplantae</taxon>
        <taxon>Streptophyta</taxon>
        <taxon>Embryophyta</taxon>
        <taxon>Tracheophyta</taxon>
        <taxon>Spermatophyta</taxon>
        <taxon>Magnoliopsida</taxon>
        <taxon>eudicotyledons</taxon>
        <taxon>Gunneridae</taxon>
        <taxon>Pentapetalae</taxon>
        <taxon>rosids</taxon>
        <taxon>malvids</taxon>
        <taxon>Brassicales</taxon>
        <taxon>Brassicaceae</taxon>
        <taxon>Brassiceae</taxon>
        <taxon>Brassica</taxon>
    </lineage>
</organism>
<reference evidence="2 3" key="1">
    <citation type="submission" date="2021-05" db="EMBL/GenBank/DDBJ databases">
        <title>Genome Assembly of Synthetic Allotetraploid Brassica napus Reveals Homoeologous Exchanges between Subgenomes.</title>
        <authorList>
            <person name="Davis J.T."/>
        </authorList>
    </citation>
    <scope>NUCLEOTIDE SEQUENCE [LARGE SCALE GENOMIC DNA]</scope>
    <source>
        <strain evidence="3">cv. Da-Ae</strain>
        <tissue evidence="2">Seedling</tissue>
    </source>
</reference>
<proteinExistence type="predicted"/>
<protein>
    <submittedName>
        <fullName evidence="2">Uncharacterized protein</fullName>
    </submittedName>
</protein>
<keyword evidence="1" id="KW-0472">Membrane</keyword>
<sequence length="63" mass="7486">MLNETADYKYQWESNVAGEIASLAFYALICYYMFMPMEMNVYFDVEDEDEELLPILALEEDRV</sequence>
<gene>
    <name evidence="2" type="ORF">HID58_050080</name>
</gene>
<accession>A0ABQ8A579</accession>
<keyword evidence="3" id="KW-1185">Reference proteome</keyword>
<evidence type="ECO:0000256" key="1">
    <source>
        <dbReference type="SAM" id="Phobius"/>
    </source>
</evidence>
<keyword evidence="1" id="KW-1133">Transmembrane helix</keyword>